<dbReference type="EC" id="1.8.3.2" evidence="2"/>
<dbReference type="PROSITE" id="PS51324">
    <property type="entry name" value="ERV_ALR"/>
    <property type="match status" value="1"/>
</dbReference>
<evidence type="ECO:0000259" key="7">
    <source>
        <dbReference type="PROSITE" id="PS51324"/>
    </source>
</evidence>
<dbReference type="InterPro" id="IPR039799">
    <property type="entry name" value="ALR/ERV"/>
</dbReference>
<dbReference type="GO" id="GO:0050660">
    <property type="term" value="F:flavin adenine dinucleotide binding"/>
    <property type="evidence" value="ECO:0007669"/>
    <property type="project" value="TreeGrafter"/>
</dbReference>
<organism evidence="8">
    <name type="scientific">viral metagenome</name>
    <dbReference type="NCBI Taxonomy" id="1070528"/>
    <lineage>
        <taxon>unclassified sequences</taxon>
        <taxon>metagenomes</taxon>
        <taxon>organismal metagenomes</taxon>
    </lineage>
</organism>
<proteinExistence type="predicted"/>
<dbReference type="PANTHER" id="PTHR12645:SF0">
    <property type="entry name" value="FAD-LINKED SULFHYDRYL OXIDASE ALR"/>
    <property type="match status" value="1"/>
</dbReference>
<feature type="domain" description="ERV/ALR sulfhydryl oxidase" evidence="7">
    <location>
        <begin position="25"/>
        <end position="131"/>
    </location>
</feature>
<protein>
    <recommendedName>
        <fullName evidence="2">thiol oxidase</fullName>
        <ecNumber evidence="2">1.8.3.2</ecNumber>
    </recommendedName>
</protein>
<keyword evidence="5" id="KW-0560">Oxidoreductase</keyword>
<dbReference type="InterPro" id="IPR017905">
    <property type="entry name" value="ERV/ALR_sulphydryl_oxidase"/>
</dbReference>
<evidence type="ECO:0000256" key="4">
    <source>
        <dbReference type="ARBA" id="ARBA00022827"/>
    </source>
</evidence>
<dbReference type="Gene3D" id="1.20.120.310">
    <property type="entry name" value="ERV/ALR sulfhydryl oxidase domain"/>
    <property type="match status" value="1"/>
</dbReference>
<evidence type="ECO:0000256" key="2">
    <source>
        <dbReference type="ARBA" id="ARBA00012512"/>
    </source>
</evidence>
<evidence type="ECO:0000256" key="6">
    <source>
        <dbReference type="ARBA" id="ARBA00023157"/>
    </source>
</evidence>
<dbReference type="EMBL" id="MN739465">
    <property type="protein sequence ID" value="QHT06140.1"/>
    <property type="molecule type" value="Genomic_DNA"/>
</dbReference>
<dbReference type="InterPro" id="IPR036774">
    <property type="entry name" value="ERV/ALR_sulphydryl_oxid_sf"/>
</dbReference>
<keyword evidence="4" id="KW-0274">FAD</keyword>
<keyword evidence="6" id="KW-1015">Disulfide bond</keyword>
<dbReference type="PANTHER" id="PTHR12645">
    <property type="entry name" value="ALR/ERV"/>
    <property type="match status" value="1"/>
</dbReference>
<dbReference type="GO" id="GO:0005739">
    <property type="term" value="C:mitochondrion"/>
    <property type="evidence" value="ECO:0007669"/>
    <property type="project" value="TreeGrafter"/>
</dbReference>
<dbReference type="SUPFAM" id="SSF69000">
    <property type="entry name" value="FAD-dependent thiol oxidase"/>
    <property type="match status" value="1"/>
</dbReference>
<evidence type="ECO:0000256" key="3">
    <source>
        <dbReference type="ARBA" id="ARBA00022630"/>
    </source>
</evidence>
<evidence type="ECO:0000256" key="1">
    <source>
        <dbReference type="ARBA" id="ARBA00001974"/>
    </source>
</evidence>
<dbReference type="AlphaFoldDB" id="A0A6C0CQL6"/>
<reference evidence="8" key="1">
    <citation type="journal article" date="2020" name="Nature">
        <title>Giant virus diversity and host interactions through global metagenomics.</title>
        <authorList>
            <person name="Schulz F."/>
            <person name="Roux S."/>
            <person name="Paez-Espino D."/>
            <person name="Jungbluth S."/>
            <person name="Walsh D.A."/>
            <person name="Denef V.J."/>
            <person name="McMahon K.D."/>
            <person name="Konstantinidis K.T."/>
            <person name="Eloe-Fadrosh E.A."/>
            <person name="Kyrpides N.C."/>
            <person name="Woyke T."/>
        </authorList>
    </citation>
    <scope>NUCLEOTIDE SEQUENCE</scope>
    <source>
        <strain evidence="8">GVMAG-M-3300021425-14</strain>
    </source>
</reference>
<keyword evidence="3" id="KW-0285">Flavoprotein</keyword>
<accession>A0A6C0CQL6</accession>
<name>A0A6C0CQL6_9ZZZZ</name>
<sequence>MKTRKKNKKSSNKTKKVYRKKDYSSSEGMLTSVWGPSLWHTLHTISFNYPVKPTKEQKKHYKTLILNLKHVMPCKYCRINLRKNLKAHPLRQCDLKNRDKFSRWVYGLHEHVNKMLGKKSGLSFCDVRDRYENFRSRCTKKEIKKKIIKIKKNKTRKKEKGCTEPFYGKKAKLCLKIVPQNNRMKTFHMDKKVEKTR</sequence>
<evidence type="ECO:0000313" key="8">
    <source>
        <dbReference type="EMBL" id="QHT06140.1"/>
    </source>
</evidence>
<dbReference type="Pfam" id="PF04777">
    <property type="entry name" value="Evr1_Alr"/>
    <property type="match status" value="1"/>
</dbReference>
<evidence type="ECO:0000256" key="5">
    <source>
        <dbReference type="ARBA" id="ARBA00023002"/>
    </source>
</evidence>
<comment type="cofactor">
    <cofactor evidence="1">
        <name>FAD</name>
        <dbReference type="ChEBI" id="CHEBI:57692"/>
    </cofactor>
</comment>
<dbReference type="GO" id="GO:0016971">
    <property type="term" value="F:flavin-dependent sulfhydryl oxidase activity"/>
    <property type="evidence" value="ECO:0007669"/>
    <property type="project" value="InterPro"/>
</dbReference>